<name>A0A4S2MKT9_9PEZI</name>
<dbReference type="CDD" id="cd20071">
    <property type="entry name" value="SET_SMYD"/>
    <property type="match status" value="1"/>
</dbReference>
<dbReference type="SUPFAM" id="SSF82199">
    <property type="entry name" value="SET domain"/>
    <property type="match status" value="1"/>
</dbReference>
<gene>
    <name evidence="3" type="ORF">EX30DRAFT_194781</name>
</gene>
<dbReference type="InterPro" id="IPR053185">
    <property type="entry name" value="SET_domain_protein"/>
</dbReference>
<accession>A0A4S2MKT9</accession>
<dbReference type="InParanoid" id="A0A4S2MKT9"/>
<feature type="compositionally biased region" description="Polar residues" evidence="1">
    <location>
        <begin position="283"/>
        <end position="300"/>
    </location>
</feature>
<evidence type="ECO:0000256" key="1">
    <source>
        <dbReference type="SAM" id="MobiDB-lite"/>
    </source>
</evidence>
<dbReference type="InterPro" id="IPR046341">
    <property type="entry name" value="SET_dom_sf"/>
</dbReference>
<feature type="domain" description="SET" evidence="2">
    <location>
        <begin position="159"/>
        <end position="334"/>
    </location>
</feature>
<dbReference type="Pfam" id="PF00856">
    <property type="entry name" value="SET"/>
    <property type="match status" value="1"/>
</dbReference>
<keyword evidence="4" id="KW-1185">Reference proteome</keyword>
<feature type="region of interest" description="Disordered" evidence="1">
    <location>
        <begin position="385"/>
        <end position="415"/>
    </location>
</feature>
<feature type="compositionally biased region" description="Basic and acidic residues" evidence="1">
    <location>
        <begin position="385"/>
        <end position="405"/>
    </location>
</feature>
<proteinExistence type="predicted"/>
<dbReference type="OrthoDB" id="265717at2759"/>
<evidence type="ECO:0000313" key="4">
    <source>
        <dbReference type="Proteomes" id="UP000298138"/>
    </source>
</evidence>
<organism evidence="3 4">
    <name type="scientific">Ascodesmis nigricans</name>
    <dbReference type="NCBI Taxonomy" id="341454"/>
    <lineage>
        <taxon>Eukaryota</taxon>
        <taxon>Fungi</taxon>
        <taxon>Dikarya</taxon>
        <taxon>Ascomycota</taxon>
        <taxon>Pezizomycotina</taxon>
        <taxon>Pezizomycetes</taxon>
        <taxon>Pezizales</taxon>
        <taxon>Ascodesmidaceae</taxon>
        <taxon>Ascodesmis</taxon>
    </lineage>
</organism>
<protein>
    <recommendedName>
        <fullName evidence="2">SET domain-containing protein</fullName>
    </recommendedName>
</protein>
<dbReference type="Gene3D" id="2.170.270.10">
    <property type="entry name" value="SET domain"/>
    <property type="match status" value="1"/>
</dbReference>
<dbReference type="InterPro" id="IPR001214">
    <property type="entry name" value="SET_dom"/>
</dbReference>
<feature type="region of interest" description="Disordered" evidence="1">
    <location>
        <begin position="282"/>
        <end position="306"/>
    </location>
</feature>
<dbReference type="PROSITE" id="PS50280">
    <property type="entry name" value="SET"/>
    <property type="match status" value="1"/>
</dbReference>
<dbReference type="EMBL" id="ML220151">
    <property type="protein sequence ID" value="TGZ77590.1"/>
    <property type="molecule type" value="Genomic_DNA"/>
</dbReference>
<dbReference type="SMART" id="SM00317">
    <property type="entry name" value="SET"/>
    <property type="match status" value="1"/>
</dbReference>
<reference evidence="3 4" key="1">
    <citation type="submission" date="2019-04" db="EMBL/GenBank/DDBJ databases">
        <title>Comparative genomics and transcriptomics to analyze fruiting body development in filamentous ascomycetes.</title>
        <authorList>
            <consortium name="DOE Joint Genome Institute"/>
            <person name="Lutkenhaus R."/>
            <person name="Traeger S."/>
            <person name="Breuer J."/>
            <person name="Kuo A."/>
            <person name="Lipzen A."/>
            <person name="Pangilinan J."/>
            <person name="Dilworth D."/>
            <person name="Sandor L."/>
            <person name="Poggeler S."/>
            <person name="Barry K."/>
            <person name="Grigoriev I.V."/>
            <person name="Nowrousian M."/>
        </authorList>
    </citation>
    <scope>NUCLEOTIDE SEQUENCE [LARGE SCALE GENOMIC DNA]</scope>
    <source>
        <strain evidence="3 4">CBS 389.68</strain>
    </source>
</reference>
<feature type="region of interest" description="Disordered" evidence="1">
    <location>
        <begin position="1"/>
        <end position="44"/>
    </location>
</feature>
<dbReference type="Proteomes" id="UP000298138">
    <property type="component" value="Unassembled WGS sequence"/>
</dbReference>
<dbReference type="STRING" id="341454.A0A4S2MKT9"/>
<sequence length="415" mass="45470">MATTSTATSGTTSPVDAFGVSSPGSSVCSSSGPGSTTTFTGNTSASTLRLETAIDIDLPPRKPGGSTGSIVGAVMRPGMGSMSPISASLTVRLTTTTTTTSVTSDSNSDLSSPLPILSPVPRIDPHQNPRNTVSALTAALRPRLFASRTPSSSSATSNSPNLLYRIAPIPSRGLGLISTARIEPHVCIVNESPILRSSTDSYDEAFANASQSALQKFYLLPNKHLLWSIDRPDTLEEQLWDTNVVSDMEGRTAVFDVVNRVNHDCHPNAVLAMYADREHLMGDTSSITSPGEESNHSFSSYDDLESGEDGEIKRAKVVAKRIIEKGEEITVDYLMGEGDNKDVEWRRNRLAKDWGFWCMCPKCVLEAKFAERRKAWLRLMEKEQEEAERRREEEEEEERRRRELGEEVGPMGERR</sequence>
<dbReference type="AlphaFoldDB" id="A0A4S2MKT9"/>
<dbReference type="PANTHER" id="PTHR47332">
    <property type="entry name" value="SET DOMAIN-CONTAINING PROTEIN 5"/>
    <property type="match status" value="1"/>
</dbReference>
<dbReference type="PANTHER" id="PTHR47332:SF4">
    <property type="entry name" value="SET DOMAIN-CONTAINING PROTEIN 5"/>
    <property type="match status" value="1"/>
</dbReference>
<evidence type="ECO:0000259" key="2">
    <source>
        <dbReference type="PROSITE" id="PS50280"/>
    </source>
</evidence>
<evidence type="ECO:0000313" key="3">
    <source>
        <dbReference type="EMBL" id="TGZ77590.1"/>
    </source>
</evidence>